<proteinExistence type="predicted"/>
<gene>
    <name evidence="1" type="ORF">CS062_11795</name>
</gene>
<organism evidence="1 2">
    <name type="scientific">Roseateles chitinivorans</name>
    <dbReference type="NCBI Taxonomy" id="2917965"/>
    <lineage>
        <taxon>Bacteria</taxon>
        <taxon>Pseudomonadati</taxon>
        <taxon>Pseudomonadota</taxon>
        <taxon>Betaproteobacteria</taxon>
        <taxon>Burkholderiales</taxon>
        <taxon>Sphaerotilaceae</taxon>
        <taxon>Roseateles</taxon>
    </lineage>
</organism>
<dbReference type="RefSeq" id="WP_099861834.1">
    <property type="nucleotide sequence ID" value="NZ_PEOG01000027.1"/>
</dbReference>
<comment type="caution">
    <text evidence="1">The sequence shown here is derived from an EMBL/GenBank/DDBJ whole genome shotgun (WGS) entry which is preliminary data.</text>
</comment>
<accession>A0A2G9C9C0</accession>
<evidence type="ECO:0000313" key="2">
    <source>
        <dbReference type="Proteomes" id="UP000231501"/>
    </source>
</evidence>
<dbReference type="AlphaFoldDB" id="A0A2G9C9C0"/>
<protein>
    <submittedName>
        <fullName evidence="1">Uncharacterized protein</fullName>
    </submittedName>
</protein>
<dbReference type="OrthoDB" id="9154576at2"/>
<sequence>MTTTMNDDPTTIEALSQALRFPRTVFGAMADEGLEARCEDADWHEVPQELRRVLAHHRASVEYMLLILKRAARFVRRHSLRLAGPPWLDITCVDEVAAGAIYVVPLDMSPKRSLIWDERFLSRLADQDLLKGFFMVSFCGRSAD</sequence>
<reference evidence="1 2" key="1">
    <citation type="submission" date="2017-11" db="EMBL/GenBank/DDBJ databases">
        <title>Draft genome sequence of Mitsuaria sp. HWN-4.</title>
        <authorList>
            <person name="Gundlapally S.R."/>
        </authorList>
    </citation>
    <scope>NUCLEOTIDE SEQUENCE [LARGE SCALE GENOMIC DNA]</scope>
    <source>
        <strain evidence="1 2">HWN-4</strain>
    </source>
</reference>
<dbReference type="Proteomes" id="UP000231501">
    <property type="component" value="Unassembled WGS sequence"/>
</dbReference>
<keyword evidence="2" id="KW-1185">Reference proteome</keyword>
<evidence type="ECO:0000313" key="1">
    <source>
        <dbReference type="EMBL" id="PIM53028.1"/>
    </source>
</evidence>
<dbReference type="EMBL" id="PEOG01000027">
    <property type="protein sequence ID" value="PIM53028.1"/>
    <property type="molecule type" value="Genomic_DNA"/>
</dbReference>
<name>A0A2G9C9C0_9BURK</name>